<organism evidence="2 3">
    <name type="scientific">Cupriavidus plantarum</name>
    <dbReference type="NCBI Taxonomy" id="942865"/>
    <lineage>
        <taxon>Bacteria</taxon>
        <taxon>Pseudomonadati</taxon>
        <taxon>Pseudomonadota</taxon>
        <taxon>Betaproteobacteria</taxon>
        <taxon>Burkholderiales</taxon>
        <taxon>Burkholderiaceae</taxon>
        <taxon>Cupriavidus</taxon>
    </lineage>
</organism>
<evidence type="ECO:0000313" key="3">
    <source>
        <dbReference type="Proteomes" id="UP000245754"/>
    </source>
</evidence>
<gene>
    <name evidence="2" type="ORF">C7419_102102</name>
</gene>
<protein>
    <submittedName>
        <fullName evidence="2">Tripartite-type tricarboxylate transporter receptor subunit TctC</fullName>
    </submittedName>
</protein>
<dbReference type="InterPro" id="IPR042100">
    <property type="entry name" value="Bug_dom1"/>
</dbReference>
<sequence length="337" mass="36320">MLRYYIPRHLLRHLLHYLLQLMTAVAMLASLQGKALADTYPSRPLRLLVGYAPGGPVDTAARIYADYLGRVLKQPVIVDNRPGASGAIAAGMTANAKADGYTLYFVASPTMTMTPLVQKSVTFKPAQDFTYVGLITDYTNVLLINKDFPARNVEELVAYARKHPGEVSYGSAGVGASNHLSAELLAQMSGVKMLHVPYKGNAPAMADVMSGKVTFMFDITGTAIGHINGGKVRALAVTSTTRNAALPTVPTLVESGLRQYDITGWYALIGPLGMPAEITDRLVKAQQAVGQDATFRERMSGVGYDLNVTGPAALQDRIRKELALWGDVVKTAHIEVE</sequence>
<keyword evidence="2" id="KW-0675">Receptor</keyword>
<dbReference type="InterPro" id="IPR005064">
    <property type="entry name" value="BUG"/>
</dbReference>
<dbReference type="Proteomes" id="UP000245754">
    <property type="component" value="Unassembled WGS sequence"/>
</dbReference>
<accession>A0A316EUJ2</accession>
<evidence type="ECO:0000256" key="1">
    <source>
        <dbReference type="ARBA" id="ARBA00006987"/>
    </source>
</evidence>
<reference evidence="2 3" key="1">
    <citation type="submission" date="2018-05" db="EMBL/GenBank/DDBJ databases">
        <title>Genomic Encyclopedia of Type Strains, Phase IV (KMG-V): Genome sequencing to study the core and pangenomes of soil and plant-associated prokaryotes.</title>
        <authorList>
            <person name="Whitman W."/>
        </authorList>
    </citation>
    <scope>NUCLEOTIDE SEQUENCE [LARGE SCALE GENOMIC DNA]</scope>
    <source>
        <strain evidence="2 3">SLV-132</strain>
    </source>
</reference>
<dbReference type="Gene3D" id="3.40.190.10">
    <property type="entry name" value="Periplasmic binding protein-like II"/>
    <property type="match status" value="1"/>
</dbReference>
<dbReference type="PANTHER" id="PTHR42928">
    <property type="entry name" value="TRICARBOXYLATE-BINDING PROTEIN"/>
    <property type="match status" value="1"/>
</dbReference>
<comment type="caution">
    <text evidence="2">The sequence shown here is derived from an EMBL/GenBank/DDBJ whole genome shotgun (WGS) entry which is preliminary data.</text>
</comment>
<dbReference type="CDD" id="cd07012">
    <property type="entry name" value="PBP2_Bug_TTT"/>
    <property type="match status" value="1"/>
</dbReference>
<proteinExistence type="inferred from homology"/>
<dbReference type="Pfam" id="PF03401">
    <property type="entry name" value="TctC"/>
    <property type="match status" value="1"/>
</dbReference>
<dbReference type="EMBL" id="QGGT01000002">
    <property type="protein sequence ID" value="PWK34829.1"/>
    <property type="molecule type" value="Genomic_DNA"/>
</dbReference>
<comment type="similarity">
    <text evidence="1">Belongs to the UPF0065 (bug) family.</text>
</comment>
<name>A0A316EUJ2_9BURK</name>
<dbReference type="PANTHER" id="PTHR42928:SF5">
    <property type="entry name" value="BLR1237 PROTEIN"/>
    <property type="match status" value="1"/>
</dbReference>
<keyword evidence="3" id="KW-1185">Reference proteome</keyword>
<dbReference type="PIRSF" id="PIRSF017082">
    <property type="entry name" value="YflP"/>
    <property type="match status" value="1"/>
</dbReference>
<dbReference type="SUPFAM" id="SSF53850">
    <property type="entry name" value="Periplasmic binding protein-like II"/>
    <property type="match status" value="1"/>
</dbReference>
<dbReference type="AlphaFoldDB" id="A0A316EUJ2"/>
<dbReference type="Gene3D" id="3.40.190.150">
    <property type="entry name" value="Bordetella uptake gene, domain 1"/>
    <property type="match status" value="1"/>
</dbReference>
<evidence type="ECO:0000313" key="2">
    <source>
        <dbReference type="EMBL" id="PWK34829.1"/>
    </source>
</evidence>